<dbReference type="PANTHER" id="PTHR33154:SF28">
    <property type="entry name" value="HTH-TYPE TRANSCRIPTIONAL REGULATOR YGAV-RELATED"/>
    <property type="match status" value="1"/>
</dbReference>
<evidence type="ECO:0000256" key="2">
    <source>
        <dbReference type="ARBA" id="ARBA00023125"/>
    </source>
</evidence>
<dbReference type="PROSITE" id="PS50987">
    <property type="entry name" value="HTH_ARSR_2"/>
    <property type="match status" value="1"/>
</dbReference>
<keyword evidence="1" id="KW-0805">Transcription regulation</keyword>
<dbReference type="Gene3D" id="1.10.10.10">
    <property type="entry name" value="Winged helix-like DNA-binding domain superfamily/Winged helix DNA-binding domain"/>
    <property type="match status" value="1"/>
</dbReference>
<evidence type="ECO:0000259" key="4">
    <source>
        <dbReference type="PROSITE" id="PS50987"/>
    </source>
</evidence>
<dbReference type="Proteomes" id="UP000240904">
    <property type="component" value="Unassembled WGS sequence"/>
</dbReference>
<reference evidence="5 6" key="1">
    <citation type="submission" date="2018-03" db="EMBL/GenBank/DDBJ databases">
        <title>Whole genome sequencing of Histamine producing bacteria.</title>
        <authorList>
            <person name="Butler K."/>
        </authorList>
    </citation>
    <scope>NUCLEOTIDE SEQUENCE [LARGE SCALE GENOMIC DNA]</scope>
    <source>
        <strain evidence="5 6">DSM 16190</strain>
    </source>
</reference>
<dbReference type="InterPro" id="IPR036388">
    <property type="entry name" value="WH-like_DNA-bd_sf"/>
</dbReference>
<dbReference type="InterPro" id="IPR001845">
    <property type="entry name" value="HTH_ArsR_DNA-bd_dom"/>
</dbReference>
<dbReference type="InterPro" id="IPR051081">
    <property type="entry name" value="HTH_MetalResp_TranReg"/>
</dbReference>
<dbReference type="RefSeq" id="WP_107282759.1">
    <property type="nucleotide sequence ID" value="NZ_PYMC01000004.1"/>
</dbReference>
<evidence type="ECO:0000256" key="3">
    <source>
        <dbReference type="ARBA" id="ARBA00023163"/>
    </source>
</evidence>
<gene>
    <name evidence="5" type="ORF">C9I89_07590</name>
</gene>
<dbReference type="GO" id="GO:0003677">
    <property type="term" value="F:DNA binding"/>
    <property type="evidence" value="ECO:0007669"/>
    <property type="project" value="UniProtKB-KW"/>
</dbReference>
<comment type="caution">
    <text evidence="5">The sequence shown here is derived from an EMBL/GenBank/DDBJ whole genome shotgun (WGS) entry which is preliminary data.</text>
</comment>
<sequence>MIDVNKMRCHADEVTEWLKLLAHPERLMVLCQLTQGEVALTELQQNSNLGQSALSQHLAILKAHQLVTFRKESQKMFYSLADQKARLLLETLQDICGVHKHNLEIKK</sequence>
<proteinExistence type="predicted"/>
<dbReference type="PANTHER" id="PTHR33154">
    <property type="entry name" value="TRANSCRIPTIONAL REGULATOR, ARSR FAMILY"/>
    <property type="match status" value="1"/>
</dbReference>
<name>A0A2T3N0C8_9GAMM</name>
<keyword evidence="2" id="KW-0238">DNA-binding</keyword>
<dbReference type="SUPFAM" id="SSF46785">
    <property type="entry name" value="Winged helix' DNA-binding domain"/>
    <property type="match status" value="1"/>
</dbReference>
<dbReference type="EMBL" id="PYMC01000004">
    <property type="protein sequence ID" value="PSW05606.1"/>
    <property type="molecule type" value="Genomic_DNA"/>
</dbReference>
<protein>
    <submittedName>
        <fullName evidence="5">Transcriptional regulator</fullName>
    </submittedName>
</protein>
<dbReference type="PRINTS" id="PR00778">
    <property type="entry name" value="HTHARSR"/>
</dbReference>
<dbReference type="InterPro" id="IPR011991">
    <property type="entry name" value="ArsR-like_HTH"/>
</dbReference>
<dbReference type="CDD" id="cd00090">
    <property type="entry name" value="HTH_ARSR"/>
    <property type="match status" value="1"/>
</dbReference>
<organism evidence="5 6">
    <name type="scientific">Photobacterium lipolyticum</name>
    <dbReference type="NCBI Taxonomy" id="266810"/>
    <lineage>
        <taxon>Bacteria</taxon>
        <taxon>Pseudomonadati</taxon>
        <taxon>Pseudomonadota</taxon>
        <taxon>Gammaproteobacteria</taxon>
        <taxon>Vibrionales</taxon>
        <taxon>Vibrionaceae</taxon>
        <taxon>Photobacterium</taxon>
    </lineage>
</organism>
<evidence type="ECO:0000256" key="1">
    <source>
        <dbReference type="ARBA" id="ARBA00023015"/>
    </source>
</evidence>
<feature type="domain" description="HTH arsR-type" evidence="4">
    <location>
        <begin position="6"/>
        <end position="100"/>
    </location>
</feature>
<dbReference type="OrthoDB" id="9796124at2"/>
<evidence type="ECO:0000313" key="6">
    <source>
        <dbReference type="Proteomes" id="UP000240904"/>
    </source>
</evidence>
<dbReference type="GO" id="GO:0003700">
    <property type="term" value="F:DNA-binding transcription factor activity"/>
    <property type="evidence" value="ECO:0007669"/>
    <property type="project" value="InterPro"/>
</dbReference>
<keyword evidence="3" id="KW-0804">Transcription</keyword>
<accession>A0A2T3N0C8</accession>
<dbReference type="NCBIfam" id="NF033788">
    <property type="entry name" value="HTH_metalloreg"/>
    <property type="match status" value="1"/>
</dbReference>
<dbReference type="Pfam" id="PF01022">
    <property type="entry name" value="HTH_5"/>
    <property type="match status" value="1"/>
</dbReference>
<keyword evidence="6" id="KW-1185">Reference proteome</keyword>
<dbReference type="SMART" id="SM00418">
    <property type="entry name" value="HTH_ARSR"/>
    <property type="match status" value="1"/>
</dbReference>
<dbReference type="AlphaFoldDB" id="A0A2T3N0C8"/>
<evidence type="ECO:0000313" key="5">
    <source>
        <dbReference type="EMBL" id="PSW05606.1"/>
    </source>
</evidence>
<dbReference type="InterPro" id="IPR036390">
    <property type="entry name" value="WH_DNA-bd_sf"/>
</dbReference>